<dbReference type="EMBL" id="PDUU01000754">
    <property type="protein sequence ID" value="PHN95956.1"/>
    <property type="molecule type" value="Genomic_DNA"/>
</dbReference>
<dbReference type="Gene3D" id="2.30.42.10">
    <property type="match status" value="1"/>
</dbReference>
<dbReference type="GO" id="GO:0006508">
    <property type="term" value="P:proteolysis"/>
    <property type="evidence" value="ECO:0007669"/>
    <property type="project" value="InterPro"/>
</dbReference>
<reference evidence="3 4" key="1">
    <citation type="journal article" date="2016" name="Nat. Commun.">
        <title>Microbial interactions lead to rapid micro-scale successions on model marine particles.</title>
        <authorList>
            <person name="Datta M.S."/>
            <person name="Sliwerska E."/>
            <person name="Gore J."/>
            <person name="Polz M.F."/>
            <person name="Cordero O.X."/>
        </authorList>
    </citation>
    <scope>NUCLEOTIDE SEQUENCE [LARGE SCALE GENOMIC DNA]</scope>
    <source>
        <strain evidence="3 4">4G03</strain>
    </source>
</reference>
<protein>
    <submittedName>
        <fullName evidence="3">Zinc metallopeptidase RseP</fullName>
    </submittedName>
</protein>
<dbReference type="SUPFAM" id="SSF50156">
    <property type="entry name" value="PDZ domain-like"/>
    <property type="match status" value="1"/>
</dbReference>
<dbReference type="InterPro" id="IPR001478">
    <property type="entry name" value="PDZ"/>
</dbReference>
<dbReference type="GO" id="GO:0004222">
    <property type="term" value="F:metalloendopeptidase activity"/>
    <property type="evidence" value="ECO:0007669"/>
    <property type="project" value="InterPro"/>
</dbReference>
<sequence>MPPLAELGIVPFRPDATLEVAAITKNSAASMGNLRVGDEIVMVDGETITSWQQLVNLIQQSANKSLQFSVKRQDSMVLLTVTPQGRTV</sequence>
<dbReference type="PANTHER" id="PTHR42837">
    <property type="entry name" value="REGULATOR OF SIGMA-E PROTEASE RSEP"/>
    <property type="match status" value="1"/>
</dbReference>
<feature type="non-terminal residue" evidence="3">
    <location>
        <position position="88"/>
    </location>
</feature>
<dbReference type="AlphaFoldDB" id="A0A2G1BPH4"/>
<accession>A0A2G1BPH4</accession>
<dbReference type="RefSeq" id="WP_237271025.1">
    <property type="nucleotide sequence ID" value="NZ_PDUU01000754.1"/>
</dbReference>
<name>A0A2G1BPH4_9FLAO</name>
<dbReference type="Pfam" id="PF17820">
    <property type="entry name" value="PDZ_6"/>
    <property type="match status" value="1"/>
</dbReference>
<proteinExistence type="predicted"/>
<evidence type="ECO:0000256" key="1">
    <source>
        <dbReference type="ARBA" id="ARBA00001947"/>
    </source>
</evidence>
<dbReference type="GO" id="GO:0016020">
    <property type="term" value="C:membrane"/>
    <property type="evidence" value="ECO:0007669"/>
    <property type="project" value="InterPro"/>
</dbReference>
<gene>
    <name evidence="3" type="ORF">CSC81_17605</name>
</gene>
<evidence type="ECO:0000259" key="2">
    <source>
        <dbReference type="PROSITE" id="PS50106"/>
    </source>
</evidence>
<evidence type="ECO:0000313" key="4">
    <source>
        <dbReference type="Proteomes" id="UP000222163"/>
    </source>
</evidence>
<feature type="domain" description="PDZ" evidence="2">
    <location>
        <begin position="20"/>
        <end position="85"/>
    </location>
</feature>
<dbReference type="PANTHER" id="PTHR42837:SF2">
    <property type="entry name" value="MEMBRANE METALLOPROTEASE ARASP2, CHLOROPLASTIC-RELATED"/>
    <property type="match status" value="1"/>
</dbReference>
<organism evidence="3 4">
    <name type="scientific">Tenacibaculum discolor</name>
    <dbReference type="NCBI Taxonomy" id="361581"/>
    <lineage>
        <taxon>Bacteria</taxon>
        <taxon>Pseudomonadati</taxon>
        <taxon>Bacteroidota</taxon>
        <taxon>Flavobacteriia</taxon>
        <taxon>Flavobacteriales</taxon>
        <taxon>Flavobacteriaceae</taxon>
        <taxon>Tenacibaculum</taxon>
    </lineage>
</organism>
<dbReference type="SMART" id="SM00228">
    <property type="entry name" value="PDZ"/>
    <property type="match status" value="1"/>
</dbReference>
<dbReference type="InterPro" id="IPR041489">
    <property type="entry name" value="PDZ_6"/>
</dbReference>
<dbReference type="InterPro" id="IPR036034">
    <property type="entry name" value="PDZ_sf"/>
</dbReference>
<dbReference type="InterPro" id="IPR004387">
    <property type="entry name" value="Pept_M50_Zn"/>
</dbReference>
<dbReference type="Proteomes" id="UP000222163">
    <property type="component" value="Unassembled WGS sequence"/>
</dbReference>
<dbReference type="PROSITE" id="PS50106">
    <property type="entry name" value="PDZ"/>
    <property type="match status" value="1"/>
</dbReference>
<comment type="cofactor">
    <cofactor evidence="1">
        <name>Zn(2+)</name>
        <dbReference type="ChEBI" id="CHEBI:29105"/>
    </cofactor>
</comment>
<comment type="caution">
    <text evidence="3">The sequence shown here is derived from an EMBL/GenBank/DDBJ whole genome shotgun (WGS) entry which is preliminary data.</text>
</comment>
<evidence type="ECO:0000313" key="3">
    <source>
        <dbReference type="EMBL" id="PHN95956.1"/>
    </source>
</evidence>